<comment type="caution">
    <text evidence="2">The sequence shown here is derived from an EMBL/GenBank/DDBJ whole genome shotgun (WGS) entry which is preliminary data.</text>
</comment>
<evidence type="ECO:0000256" key="1">
    <source>
        <dbReference type="SAM" id="SignalP"/>
    </source>
</evidence>
<dbReference type="EMBL" id="CAJVCH010563539">
    <property type="protein sequence ID" value="CAG7832109.1"/>
    <property type="molecule type" value="Genomic_DNA"/>
</dbReference>
<feature type="chain" id="PRO_5035205658" description="Secreted protein" evidence="1">
    <location>
        <begin position="21"/>
        <end position="95"/>
    </location>
</feature>
<evidence type="ECO:0000313" key="3">
    <source>
        <dbReference type="Proteomes" id="UP000708208"/>
    </source>
</evidence>
<dbReference type="AlphaFoldDB" id="A0A8J2PSK5"/>
<accession>A0A8J2PSK5</accession>
<keyword evidence="1" id="KW-0732">Signal</keyword>
<feature type="signal peptide" evidence="1">
    <location>
        <begin position="1"/>
        <end position="20"/>
    </location>
</feature>
<evidence type="ECO:0000313" key="2">
    <source>
        <dbReference type="EMBL" id="CAG7832109.1"/>
    </source>
</evidence>
<gene>
    <name evidence="2" type="ORF">AFUS01_LOCUS41814</name>
</gene>
<reference evidence="2" key="1">
    <citation type="submission" date="2021-06" db="EMBL/GenBank/DDBJ databases">
        <authorList>
            <person name="Hodson N. C."/>
            <person name="Mongue J. A."/>
            <person name="Jaron S. K."/>
        </authorList>
    </citation>
    <scope>NUCLEOTIDE SEQUENCE</scope>
</reference>
<proteinExistence type="predicted"/>
<evidence type="ECO:0008006" key="4">
    <source>
        <dbReference type="Google" id="ProtNLM"/>
    </source>
</evidence>
<name>A0A8J2PSK5_9HEXA</name>
<dbReference type="Proteomes" id="UP000708208">
    <property type="component" value="Unassembled WGS sequence"/>
</dbReference>
<protein>
    <recommendedName>
        <fullName evidence="4">Secreted protein</fullName>
    </recommendedName>
</protein>
<sequence length="95" mass="10734">MKTLSILFVLFFNHFGIVIGNGDQSAGPGQPTKFRVMSFSSLWLMELEENYKSGFPKQFSKCWKPREPDFFVTTFMAKLKTTATQEVIAAESALS</sequence>
<organism evidence="2 3">
    <name type="scientific">Allacma fusca</name>
    <dbReference type="NCBI Taxonomy" id="39272"/>
    <lineage>
        <taxon>Eukaryota</taxon>
        <taxon>Metazoa</taxon>
        <taxon>Ecdysozoa</taxon>
        <taxon>Arthropoda</taxon>
        <taxon>Hexapoda</taxon>
        <taxon>Collembola</taxon>
        <taxon>Symphypleona</taxon>
        <taxon>Sminthuridae</taxon>
        <taxon>Allacma</taxon>
    </lineage>
</organism>
<keyword evidence="3" id="KW-1185">Reference proteome</keyword>